<dbReference type="InterPro" id="IPR008974">
    <property type="entry name" value="TRAF-like"/>
</dbReference>
<dbReference type="EMBL" id="PDUG01000002">
    <property type="protein sequence ID" value="PIC48982.1"/>
    <property type="molecule type" value="Genomic_DNA"/>
</dbReference>
<dbReference type="Gene3D" id="2.60.210.10">
    <property type="entry name" value="Apoptosis, Tumor Necrosis Factor Receptor Associated Protein 2, Chain A"/>
    <property type="match status" value="1"/>
</dbReference>
<keyword evidence="1" id="KW-0175">Coiled coil</keyword>
<accession>A0A2G5VB66</accession>
<dbReference type="Gene3D" id="3.30.710.10">
    <property type="entry name" value="Potassium Channel Kv1.1, Chain A"/>
    <property type="match status" value="1"/>
</dbReference>
<name>A0A2G5VB66_9PELO</name>
<dbReference type="AlphaFoldDB" id="A0A2G5VB66"/>
<dbReference type="InterPro" id="IPR052664">
    <property type="entry name" value="BTB-MATH_domain_protein"/>
</dbReference>
<dbReference type="Pfam" id="PF00917">
    <property type="entry name" value="MATH"/>
    <property type="match status" value="1"/>
</dbReference>
<comment type="caution">
    <text evidence="3">The sequence shown here is derived from an EMBL/GenBank/DDBJ whole genome shotgun (WGS) entry which is preliminary data.</text>
</comment>
<dbReference type="SMART" id="SM00061">
    <property type="entry name" value="MATH"/>
    <property type="match status" value="1"/>
</dbReference>
<reference evidence="4" key="1">
    <citation type="submission" date="2017-10" db="EMBL/GenBank/DDBJ databases">
        <title>Rapid genome shrinkage in a self-fertile nematode reveals novel sperm competition proteins.</title>
        <authorList>
            <person name="Yin D."/>
            <person name="Schwarz E.M."/>
            <person name="Thomas C.G."/>
            <person name="Felde R.L."/>
            <person name="Korf I.F."/>
            <person name="Cutter A.D."/>
            <person name="Schartner C.M."/>
            <person name="Ralston E.J."/>
            <person name="Meyer B.J."/>
            <person name="Haag E.S."/>
        </authorList>
    </citation>
    <scope>NUCLEOTIDE SEQUENCE [LARGE SCALE GENOMIC DNA]</scope>
    <source>
        <strain evidence="4">JU1422</strain>
    </source>
</reference>
<evidence type="ECO:0000313" key="3">
    <source>
        <dbReference type="EMBL" id="PIC48982.1"/>
    </source>
</evidence>
<sequence>MANNEKGETTPERSEKNEVLEKLKLMKNSQKQKFDEFAERLQSMEKSIAKILKFDDNEKRTMMKFEKQLESLEKNQNKMEHRSEKEFVLKHVFENVANLKINETVTSKDVEHINANWHMEVKRFGTHLGFYFYCKPIAPVGDKWSIETNIKFIIMDNDGNIAIKAMKNRFKERDDYGYEEFLWEDVEYYLANNNLTIQVEVEILKMTGFGKENIREFDESQKDVSDVILAVQDTKFYVQKMYLALHSSYFKAIFFGKFNESEKSEIELKDINPDDFQKFLELIHGEPSIDDNTVSGILNLADMYDVPTAIRRCEEFLLKNSQKSMVQKLQLALRCNLESLKTKCLSEITEISDVKSIMAANLPEMDLSTAQALLQKCIDFSDK</sequence>
<dbReference type="SMART" id="SM00225">
    <property type="entry name" value="BTB"/>
    <property type="match status" value="1"/>
</dbReference>
<protein>
    <recommendedName>
        <fullName evidence="2">BTB domain-containing protein</fullName>
    </recommendedName>
</protein>
<dbReference type="PROSITE" id="PS50097">
    <property type="entry name" value="BTB"/>
    <property type="match status" value="1"/>
</dbReference>
<dbReference type="STRING" id="1611254.A0A2G5VB66"/>
<dbReference type="SUPFAM" id="SSF49599">
    <property type="entry name" value="TRAF domain-like"/>
    <property type="match status" value="1"/>
</dbReference>
<keyword evidence="4" id="KW-1185">Reference proteome</keyword>
<dbReference type="InterPro" id="IPR011333">
    <property type="entry name" value="SKP1/BTB/POZ_sf"/>
</dbReference>
<dbReference type="PANTHER" id="PTHR22743:SF165">
    <property type="entry name" value="BTB AND MATH DOMAIN CONTAINING-RELATED"/>
    <property type="match status" value="1"/>
</dbReference>
<feature type="coiled-coil region" evidence="1">
    <location>
        <begin position="20"/>
        <end position="82"/>
    </location>
</feature>
<dbReference type="SUPFAM" id="SSF54695">
    <property type="entry name" value="POZ domain"/>
    <property type="match status" value="1"/>
</dbReference>
<evidence type="ECO:0000259" key="2">
    <source>
        <dbReference type="PROSITE" id="PS50097"/>
    </source>
</evidence>
<dbReference type="InterPro" id="IPR000210">
    <property type="entry name" value="BTB/POZ_dom"/>
</dbReference>
<dbReference type="InterPro" id="IPR002083">
    <property type="entry name" value="MATH/TRAF_dom"/>
</dbReference>
<dbReference type="PANTHER" id="PTHR22743">
    <property type="entry name" value="MEPRIN/TRAF-LIKE MATH FAMILY-C.ELEGANS"/>
    <property type="match status" value="1"/>
</dbReference>
<evidence type="ECO:0000256" key="1">
    <source>
        <dbReference type="SAM" id="Coils"/>
    </source>
</evidence>
<proteinExistence type="predicted"/>
<feature type="domain" description="BTB" evidence="2">
    <location>
        <begin position="225"/>
        <end position="284"/>
    </location>
</feature>
<dbReference type="Pfam" id="PF00651">
    <property type="entry name" value="BTB"/>
    <property type="match status" value="1"/>
</dbReference>
<evidence type="ECO:0000313" key="4">
    <source>
        <dbReference type="Proteomes" id="UP000230233"/>
    </source>
</evidence>
<dbReference type="CDD" id="cd18186">
    <property type="entry name" value="BTB_POZ_ZBTB_KLHL-like"/>
    <property type="match status" value="1"/>
</dbReference>
<dbReference type="OrthoDB" id="6130897at2759"/>
<dbReference type="CDD" id="cd00121">
    <property type="entry name" value="MATH"/>
    <property type="match status" value="1"/>
</dbReference>
<dbReference type="Proteomes" id="UP000230233">
    <property type="component" value="Chromosome II"/>
</dbReference>
<gene>
    <name evidence="3" type="primary">Cnig_chr_II.g7755</name>
    <name evidence="3" type="ORF">B9Z55_007755</name>
</gene>
<organism evidence="3 4">
    <name type="scientific">Caenorhabditis nigoni</name>
    <dbReference type="NCBI Taxonomy" id="1611254"/>
    <lineage>
        <taxon>Eukaryota</taxon>
        <taxon>Metazoa</taxon>
        <taxon>Ecdysozoa</taxon>
        <taxon>Nematoda</taxon>
        <taxon>Chromadorea</taxon>
        <taxon>Rhabditida</taxon>
        <taxon>Rhabditina</taxon>
        <taxon>Rhabditomorpha</taxon>
        <taxon>Rhabditoidea</taxon>
        <taxon>Rhabditidae</taxon>
        <taxon>Peloderinae</taxon>
        <taxon>Caenorhabditis</taxon>
    </lineage>
</organism>